<dbReference type="SUPFAM" id="SSF56672">
    <property type="entry name" value="DNA/RNA polymerases"/>
    <property type="match status" value="1"/>
</dbReference>
<dbReference type="Gene3D" id="3.40.1170.60">
    <property type="match status" value="1"/>
</dbReference>
<feature type="binding site" evidence="15">
    <location>
        <position position="106"/>
    </location>
    <ligand>
        <name>Mg(2+)</name>
        <dbReference type="ChEBI" id="CHEBI:18420"/>
    </ligand>
</feature>
<dbReference type="GO" id="GO:0003684">
    <property type="term" value="F:damaged DNA binding"/>
    <property type="evidence" value="ECO:0007669"/>
    <property type="project" value="InterPro"/>
</dbReference>
<dbReference type="Pfam" id="PF21999">
    <property type="entry name" value="IMS_HHH_1"/>
    <property type="match status" value="1"/>
</dbReference>
<dbReference type="Pfam" id="PF11799">
    <property type="entry name" value="IMS_C"/>
    <property type="match status" value="1"/>
</dbReference>
<evidence type="ECO:0000259" key="16">
    <source>
        <dbReference type="PROSITE" id="PS50173"/>
    </source>
</evidence>
<dbReference type="AlphaFoldDB" id="A0A9D1ANG9"/>
<evidence type="ECO:0000256" key="13">
    <source>
        <dbReference type="ARBA" id="ARBA00023204"/>
    </source>
</evidence>
<dbReference type="GO" id="GO:0005829">
    <property type="term" value="C:cytosol"/>
    <property type="evidence" value="ECO:0007669"/>
    <property type="project" value="TreeGrafter"/>
</dbReference>
<comment type="cofactor">
    <cofactor evidence="15">
        <name>Mg(2+)</name>
        <dbReference type="ChEBI" id="CHEBI:18420"/>
    </cofactor>
    <text evidence="15">Binds 2 magnesium ions per subunit.</text>
</comment>
<dbReference type="InterPro" id="IPR001126">
    <property type="entry name" value="UmuC"/>
</dbReference>
<comment type="subcellular location">
    <subcellularLocation>
        <location evidence="1 15">Cytoplasm</location>
    </subcellularLocation>
</comment>
<evidence type="ECO:0000256" key="14">
    <source>
        <dbReference type="ARBA" id="ARBA00049244"/>
    </source>
</evidence>
<evidence type="ECO:0000256" key="7">
    <source>
        <dbReference type="ARBA" id="ARBA00022705"/>
    </source>
</evidence>
<keyword evidence="3 15" id="KW-0515">Mutator protein</keyword>
<reference evidence="17" key="2">
    <citation type="journal article" date="2021" name="PeerJ">
        <title>Extensive microbial diversity within the chicken gut microbiome revealed by metagenomics and culture.</title>
        <authorList>
            <person name="Gilroy R."/>
            <person name="Ravi A."/>
            <person name="Getino M."/>
            <person name="Pursley I."/>
            <person name="Horton D.L."/>
            <person name="Alikhan N.F."/>
            <person name="Baker D."/>
            <person name="Gharbi K."/>
            <person name="Hall N."/>
            <person name="Watson M."/>
            <person name="Adriaenssens E.M."/>
            <person name="Foster-Nyarko E."/>
            <person name="Jarju S."/>
            <person name="Secka A."/>
            <person name="Antonio M."/>
            <person name="Oren A."/>
            <person name="Chaudhuri R.R."/>
            <person name="La Ragione R."/>
            <person name="Hildebrand F."/>
            <person name="Pallen M.J."/>
        </authorList>
    </citation>
    <scope>NUCLEOTIDE SEQUENCE</scope>
    <source>
        <strain evidence="17">ChiSxjej1B13-7958</strain>
    </source>
</reference>
<dbReference type="InterPro" id="IPR053848">
    <property type="entry name" value="IMS_HHH_1"/>
</dbReference>
<dbReference type="GO" id="GO:0006261">
    <property type="term" value="P:DNA-templated DNA replication"/>
    <property type="evidence" value="ECO:0007669"/>
    <property type="project" value="UniProtKB-UniRule"/>
</dbReference>
<dbReference type="Proteomes" id="UP000824242">
    <property type="component" value="Unassembled WGS sequence"/>
</dbReference>
<keyword evidence="13 15" id="KW-0234">DNA repair</keyword>
<evidence type="ECO:0000256" key="2">
    <source>
        <dbReference type="ARBA" id="ARBA00010945"/>
    </source>
</evidence>
<evidence type="ECO:0000256" key="4">
    <source>
        <dbReference type="ARBA" id="ARBA00022490"/>
    </source>
</evidence>
<evidence type="ECO:0000313" key="17">
    <source>
        <dbReference type="EMBL" id="HIR47847.1"/>
    </source>
</evidence>
<keyword evidence="5 15" id="KW-0808">Transferase</keyword>
<keyword evidence="6 15" id="KW-0548">Nucleotidyltransferase</keyword>
<evidence type="ECO:0000256" key="3">
    <source>
        <dbReference type="ARBA" id="ARBA00022457"/>
    </source>
</evidence>
<reference evidence="17" key="1">
    <citation type="submission" date="2020-10" db="EMBL/GenBank/DDBJ databases">
        <authorList>
            <person name="Gilroy R."/>
        </authorList>
    </citation>
    <scope>NUCLEOTIDE SEQUENCE</scope>
    <source>
        <strain evidence="17">ChiSxjej1B13-7958</strain>
    </source>
</reference>
<comment type="subunit">
    <text evidence="15">Monomer.</text>
</comment>
<feature type="binding site" evidence="15">
    <location>
        <position position="10"/>
    </location>
    <ligand>
        <name>Mg(2+)</name>
        <dbReference type="ChEBI" id="CHEBI:18420"/>
    </ligand>
</feature>
<dbReference type="CDD" id="cd03586">
    <property type="entry name" value="PolY_Pol_IV_kappa"/>
    <property type="match status" value="1"/>
</dbReference>
<keyword evidence="8 15" id="KW-0479">Metal-binding</keyword>
<dbReference type="GO" id="GO:0000287">
    <property type="term" value="F:magnesium ion binding"/>
    <property type="evidence" value="ECO:0007669"/>
    <property type="project" value="UniProtKB-UniRule"/>
</dbReference>
<comment type="caution">
    <text evidence="17">The sequence shown here is derived from an EMBL/GenBank/DDBJ whole genome shotgun (WGS) entry which is preliminary data.</text>
</comment>
<dbReference type="InterPro" id="IPR022880">
    <property type="entry name" value="DNApol_IV"/>
</dbReference>
<accession>A0A9D1ANG9</accession>
<evidence type="ECO:0000256" key="12">
    <source>
        <dbReference type="ARBA" id="ARBA00023125"/>
    </source>
</evidence>
<dbReference type="Gene3D" id="3.30.70.270">
    <property type="match status" value="1"/>
</dbReference>
<dbReference type="PROSITE" id="PS50173">
    <property type="entry name" value="UMUC"/>
    <property type="match status" value="1"/>
</dbReference>
<dbReference type="Pfam" id="PF00817">
    <property type="entry name" value="IMS"/>
    <property type="match status" value="1"/>
</dbReference>
<evidence type="ECO:0000256" key="1">
    <source>
        <dbReference type="ARBA" id="ARBA00004496"/>
    </source>
</evidence>
<keyword evidence="9 15" id="KW-0227">DNA damage</keyword>
<dbReference type="Gene3D" id="3.30.1490.100">
    <property type="entry name" value="DNA polymerase, Y-family, little finger domain"/>
    <property type="match status" value="1"/>
</dbReference>
<dbReference type="InterPro" id="IPR036775">
    <property type="entry name" value="DNA_pol_Y-fam_lit_finger_sf"/>
</dbReference>
<evidence type="ECO:0000256" key="10">
    <source>
        <dbReference type="ARBA" id="ARBA00022842"/>
    </source>
</evidence>
<evidence type="ECO:0000256" key="8">
    <source>
        <dbReference type="ARBA" id="ARBA00022723"/>
    </source>
</evidence>
<keyword evidence="11 15" id="KW-0239">DNA-directed DNA polymerase</keyword>
<comment type="function">
    <text evidence="15">Poorly processive, error-prone DNA polymerase involved in untargeted mutagenesis. Copies undamaged DNA at stalled replication forks, which arise in vivo from mismatched or misaligned primer ends. These misaligned primers can be extended by PolIV. Exhibits no 3'-5' exonuclease (proofreading) activity. May be involved in translesional synthesis, in conjunction with the beta clamp from PolIII.</text>
</comment>
<dbReference type="SUPFAM" id="SSF100879">
    <property type="entry name" value="Lesion bypass DNA polymerase (Y-family), little finger domain"/>
    <property type="match status" value="1"/>
</dbReference>
<dbReference type="EC" id="2.7.7.7" evidence="15"/>
<name>A0A9D1ANG9_9FIRM</name>
<dbReference type="GO" id="GO:0042276">
    <property type="term" value="P:error-prone translesion synthesis"/>
    <property type="evidence" value="ECO:0007669"/>
    <property type="project" value="TreeGrafter"/>
</dbReference>
<dbReference type="Gene3D" id="1.10.150.20">
    <property type="entry name" value="5' to 3' exonuclease, C-terminal subdomain"/>
    <property type="match status" value="1"/>
</dbReference>
<sequence>MADRIILHCDCNAFYASVECLLHPEYRDVPMAVCGDPNSRHGVVLAKNEAAKRYGVQTAETIWQARRKCPGLVLAPPHREEYVRYSRLVNEIYLRYTDQVEPFSIDESWLDVTGSGLLFGSGPEIADELRRVVEEETGLTISVGVSFNKTFAKLGSDYKKPNATTVLSRETWQSLLYPLPVERFLFVGDSAAQKLRQTGIHTIGDLANARRERLVSLFGKNGGELWDMANGLDEAPVRRFGEAREVKSVGNGMTFRRDLAGSEDISLAVSVLADSTAARMRRHHIKCTTVQVTIRSPNFHTITRQKRLPLPTFLAADIRAAALDLIRASWNERAPIRMLTITGSGIVPEDATGEQLSLFEAGSTAKREKQEHLEAALNQIRDKFGQDSLSIGSVLHNDLGIGKYGNQKNE</sequence>
<dbReference type="PANTHER" id="PTHR11076:SF35">
    <property type="entry name" value="DNA REPAIR PROTEIN HOMOLOG YOBH"/>
    <property type="match status" value="1"/>
</dbReference>
<dbReference type="NCBIfam" id="NF002677">
    <property type="entry name" value="PRK02406.1"/>
    <property type="match status" value="1"/>
</dbReference>
<comment type="catalytic activity">
    <reaction evidence="14 15">
        <text>DNA(n) + a 2'-deoxyribonucleoside 5'-triphosphate = DNA(n+1) + diphosphate</text>
        <dbReference type="Rhea" id="RHEA:22508"/>
        <dbReference type="Rhea" id="RHEA-COMP:17339"/>
        <dbReference type="Rhea" id="RHEA-COMP:17340"/>
        <dbReference type="ChEBI" id="CHEBI:33019"/>
        <dbReference type="ChEBI" id="CHEBI:61560"/>
        <dbReference type="ChEBI" id="CHEBI:173112"/>
        <dbReference type="EC" id="2.7.7.7"/>
    </reaction>
</comment>
<dbReference type="EMBL" id="DVGZ01000103">
    <property type="protein sequence ID" value="HIR47847.1"/>
    <property type="molecule type" value="Genomic_DNA"/>
</dbReference>
<gene>
    <name evidence="15 17" type="primary">dinB</name>
    <name evidence="17" type="ORF">IAB89_09385</name>
</gene>
<dbReference type="HAMAP" id="MF_01113">
    <property type="entry name" value="DNApol_IV"/>
    <property type="match status" value="1"/>
</dbReference>
<keyword evidence="7 15" id="KW-0235">DNA replication</keyword>
<dbReference type="GO" id="GO:0003887">
    <property type="term" value="F:DNA-directed DNA polymerase activity"/>
    <property type="evidence" value="ECO:0007669"/>
    <property type="project" value="UniProtKB-UniRule"/>
</dbReference>
<feature type="domain" description="UmuC" evidence="16">
    <location>
        <begin position="6"/>
        <end position="188"/>
    </location>
</feature>
<keyword evidence="4 15" id="KW-0963">Cytoplasm</keyword>
<evidence type="ECO:0000256" key="9">
    <source>
        <dbReference type="ARBA" id="ARBA00022763"/>
    </source>
</evidence>
<dbReference type="GO" id="GO:0009432">
    <property type="term" value="P:SOS response"/>
    <property type="evidence" value="ECO:0007669"/>
    <property type="project" value="TreeGrafter"/>
</dbReference>
<proteinExistence type="inferred from homology"/>
<protein>
    <recommendedName>
        <fullName evidence="15">DNA polymerase IV</fullName>
        <shortName evidence="15">Pol IV</shortName>
        <ecNumber evidence="15">2.7.7.7</ecNumber>
    </recommendedName>
</protein>
<keyword evidence="10 15" id="KW-0460">Magnesium</keyword>
<organism evidence="17 18">
    <name type="scientific">Candidatus Caccousia avicola</name>
    <dbReference type="NCBI Taxonomy" id="2840721"/>
    <lineage>
        <taxon>Bacteria</taxon>
        <taxon>Bacillati</taxon>
        <taxon>Bacillota</taxon>
        <taxon>Clostridia</taxon>
        <taxon>Eubacteriales</taxon>
        <taxon>Oscillospiraceae</taxon>
        <taxon>Oscillospiraceae incertae sedis</taxon>
        <taxon>Candidatus Caccousia</taxon>
    </lineage>
</organism>
<dbReference type="InterPro" id="IPR043128">
    <property type="entry name" value="Rev_trsase/Diguanyl_cyclase"/>
</dbReference>
<dbReference type="InterPro" id="IPR017961">
    <property type="entry name" value="DNA_pol_Y-fam_little_finger"/>
</dbReference>
<evidence type="ECO:0000256" key="6">
    <source>
        <dbReference type="ARBA" id="ARBA00022695"/>
    </source>
</evidence>
<dbReference type="InterPro" id="IPR043502">
    <property type="entry name" value="DNA/RNA_pol_sf"/>
</dbReference>
<comment type="similarity">
    <text evidence="2 15">Belongs to the DNA polymerase type-Y family.</text>
</comment>
<evidence type="ECO:0000256" key="11">
    <source>
        <dbReference type="ARBA" id="ARBA00022932"/>
    </source>
</evidence>
<dbReference type="GO" id="GO:0006281">
    <property type="term" value="P:DNA repair"/>
    <property type="evidence" value="ECO:0007669"/>
    <property type="project" value="UniProtKB-UniRule"/>
</dbReference>
<feature type="active site" evidence="15">
    <location>
        <position position="107"/>
    </location>
</feature>
<evidence type="ECO:0000256" key="15">
    <source>
        <dbReference type="HAMAP-Rule" id="MF_01113"/>
    </source>
</evidence>
<evidence type="ECO:0000256" key="5">
    <source>
        <dbReference type="ARBA" id="ARBA00022679"/>
    </source>
</evidence>
<evidence type="ECO:0000313" key="18">
    <source>
        <dbReference type="Proteomes" id="UP000824242"/>
    </source>
</evidence>
<keyword evidence="12 15" id="KW-0238">DNA-binding</keyword>
<feature type="site" description="Substrate discrimination" evidence="15">
    <location>
        <position position="15"/>
    </location>
</feature>
<dbReference type="InterPro" id="IPR050116">
    <property type="entry name" value="DNA_polymerase-Y"/>
</dbReference>
<dbReference type="PANTHER" id="PTHR11076">
    <property type="entry name" value="DNA REPAIR POLYMERASE UMUC / TRANSFERASE FAMILY MEMBER"/>
    <property type="match status" value="1"/>
</dbReference>